<sequence length="136" mass="15474">MSALVILCQEFSQLTGVEFDLSFGPVRVDVGQFGPWWLEVDSSQRILTIHHTVDQAKPEEFAHWLEINSQFSLLGGAWLAYHQPTESIRLCLLQEVAQLDGKVLVNLLDNLQQVRADLPVPPMRTSSWPPNHPIYR</sequence>
<dbReference type="SUPFAM" id="SSF69635">
    <property type="entry name" value="Type III secretory system chaperone-like"/>
    <property type="match status" value="1"/>
</dbReference>
<dbReference type="AlphaFoldDB" id="A0A5E7KPW8"/>
<evidence type="ECO:0000313" key="1">
    <source>
        <dbReference type="EMBL" id="VVP03972.1"/>
    </source>
</evidence>
<organism evidence="1 2">
    <name type="scientific">Pseudomonas fluorescens</name>
    <dbReference type="NCBI Taxonomy" id="294"/>
    <lineage>
        <taxon>Bacteria</taxon>
        <taxon>Pseudomonadati</taxon>
        <taxon>Pseudomonadota</taxon>
        <taxon>Gammaproteobacteria</taxon>
        <taxon>Pseudomonadales</taxon>
        <taxon>Pseudomonadaceae</taxon>
        <taxon>Pseudomonas</taxon>
    </lineage>
</organism>
<dbReference type="Pfam" id="PF05932">
    <property type="entry name" value="CesT"/>
    <property type="match status" value="1"/>
</dbReference>
<protein>
    <recommendedName>
        <fullName evidence="3">Type III secretion chaperone SycN</fullName>
    </recommendedName>
</protein>
<dbReference type="EMBL" id="CABVIH010000013">
    <property type="protein sequence ID" value="VVP03972.1"/>
    <property type="molecule type" value="Genomic_DNA"/>
</dbReference>
<evidence type="ECO:0008006" key="3">
    <source>
        <dbReference type="Google" id="ProtNLM"/>
    </source>
</evidence>
<dbReference type="InterPro" id="IPR010261">
    <property type="entry name" value="Tir_chaperone"/>
</dbReference>
<name>A0A5E7KPW8_PSEFL</name>
<dbReference type="Proteomes" id="UP000375525">
    <property type="component" value="Unassembled WGS sequence"/>
</dbReference>
<dbReference type="RefSeq" id="WP_150780346.1">
    <property type="nucleotide sequence ID" value="NZ_CABVIH010000013.1"/>
</dbReference>
<reference evidence="1 2" key="1">
    <citation type="submission" date="2019-09" db="EMBL/GenBank/DDBJ databases">
        <authorList>
            <person name="Chandra G."/>
            <person name="Truman W A."/>
        </authorList>
    </citation>
    <scope>NUCLEOTIDE SEQUENCE [LARGE SCALE GENOMIC DNA]</scope>
    <source>
        <strain evidence="1">PS880</strain>
    </source>
</reference>
<accession>A0A5E7KPW8</accession>
<evidence type="ECO:0000313" key="2">
    <source>
        <dbReference type="Proteomes" id="UP000375525"/>
    </source>
</evidence>
<proteinExistence type="predicted"/>
<dbReference type="OrthoDB" id="6459577at2"/>
<gene>
    <name evidence="1" type="ORF">PS880_02966</name>
</gene>